<proteinExistence type="predicted"/>
<dbReference type="OrthoDB" id="1094481at2"/>
<sequence>MDLEINDKNLYLLLPGKVSRMVQIYSHEYNIPIIEALKRFYLSDTYKKLADETTKLWHYGAVALYQEFIDELKNKENENGNK</sequence>
<accession>A0A8E1URE0</accession>
<protein>
    <recommendedName>
        <fullName evidence="3">DUF3791 domain-containing protein</fullName>
    </recommendedName>
</protein>
<gene>
    <name evidence="1" type="ORF">ACU52_10075</name>
</gene>
<reference evidence="1 2" key="1">
    <citation type="submission" date="2015-06" db="EMBL/GenBank/DDBJ databases">
        <title>Prevotella sp. 109, sp. nov., a novel member of the family Prevotellaceae isolated from human faeces.</title>
        <authorList>
            <person name="Shkoporov A.N."/>
            <person name="Chaplin A.V."/>
            <person name="Kafarskaia L.I."/>
            <person name="Efimov B.A."/>
        </authorList>
    </citation>
    <scope>NUCLEOTIDE SEQUENCE [LARGE SCALE GENOMIC DNA]</scope>
    <source>
        <strain evidence="1 2">109</strain>
    </source>
</reference>
<keyword evidence="2" id="KW-1185">Reference proteome</keyword>
<dbReference type="AlphaFoldDB" id="A0A8E1URE0"/>
<organism evidence="1 2">
    <name type="scientific">Xylanibacter rarus</name>
    <dbReference type="NCBI Taxonomy" id="1676614"/>
    <lineage>
        <taxon>Bacteria</taxon>
        <taxon>Pseudomonadati</taxon>
        <taxon>Bacteroidota</taxon>
        <taxon>Bacteroidia</taxon>
        <taxon>Bacteroidales</taxon>
        <taxon>Prevotellaceae</taxon>
        <taxon>Xylanibacter</taxon>
    </lineage>
</organism>
<evidence type="ECO:0008006" key="3">
    <source>
        <dbReference type="Google" id="ProtNLM"/>
    </source>
</evidence>
<comment type="caution">
    <text evidence="1">The sequence shown here is derived from an EMBL/GenBank/DDBJ whole genome shotgun (WGS) entry which is preliminary data.</text>
</comment>
<evidence type="ECO:0000313" key="2">
    <source>
        <dbReference type="Proteomes" id="UP000036951"/>
    </source>
</evidence>
<dbReference type="RefSeq" id="WP_053398691.1">
    <property type="nucleotide sequence ID" value="NZ_LFQU01000019.1"/>
</dbReference>
<dbReference type="EMBL" id="LFQU01000019">
    <property type="protein sequence ID" value="KOO68048.1"/>
    <property type="molecule type" value="Genomic_DNA"/>
</dbReference>
<dbReference type="Proteomes" id="UP000036951">
    <property type="component" value="Unassembled WGS sequence"/>
</dbReference>
<name>A0A8E1URE0_9BACT</name>
<evidence type="ECO:0000313" key="1">
    <source>
        <dbReference type="EMBL" id="KOO68048.1"/>
    </source>
</evidence>